<feature type="domain" description="3-hydroxyisobutyrate dehydrogenase-like NAD-binding" evidence="10">
    <location>
        <begin position="183"/>
        <end position="295"/>
    </location>
</feature>
<protein>
    <recommendedName>
        <fullName evidence="3">3-hydroxyisobutyrate dehydrogenase</fullName>
        <ecNumber evidence="3">1.1.1.31</ecNumber>
    </recommendedName>
</protein>
<evidence type="ECO:0000256" key="4">
    <source>
        <dbReference type="ARBA" id="ARBA00022456"/>
    </source>
</evidence>
<dbReference type="InterPro" id="IPR006115">
    <property type="entry name" value="6PGDH_NADP-bd"/>
</dbReference>
<gene>
    <name evidence="11" type="ORF">CRHIZ90672A_00014281</name>
</gene>
<dbReference type="FunFam" id="1.10.1040.10:FF:000006">
    <property type="entry name" value="3-hydroxyisobutyrate dehydrogenase"/>
    <property type="match status" value="1"/>
</dbReference>
<evidence type="ECO:0000256" key="8">
    <source>
        <dbReference type="PIRSR" id="PIRSR000103-1"/>
    </source>
</evidence>
<dbReference type="Gene3D" id="1.10.1040.10">
    <property type="entry name" value="N-(1-d-carboxylethyl)-l-norvaline Dehydrogenase, domain 2"/>
    <property type="match status" value="1"/>
</dbReference>
<evidence type="ECO:0000256" key="2">
    <source>
        <dbReference type="ARBA" id="ARBA00006013"/>
    </source>
</evidence>
<evidence type="ECO:0000256" key="7">
    <source>
        <dbReference type="ARBA" id="ARBA00049197"/>
    </source>
</evidence>
<comment type="pathway">
    <text evidence="1">Amino-acid degradation; L-valine degradation.</text>
</comment>
<name>A0A9N9VS13_9HYPO</name>
<dbReference type="PIRSF" id="PIRSF000103">
    <property type="entry name" value="HIBADH"/>
    <property type="match status" value="1"/>
</dbReference>
<dbReference type="PANTHER" id="PTHR22981:SF81">
    <property type="entry name" value="DEHYDROGENASE, PUTATIVE-RELATED"/>
    <property type="match status" value="1"/>
</dbReference>
<feature type="domain" description="6-phosphogluconate dehydrogenase NADP-binding" evidence="9">
    <location>
        <begin position="9"/>
        <end position="177"/>
    </location>
</feature>
<dbReference type="OrthoDB" id="21615at2759"/>
<evidence type="ECO:0000256" key="6">
    <source>
        <dbReference type="ARBA" id="ARBA00023027"/>
    </source>
</evidence>
<evidence type="ECO:0000256" key="1">
    <source>
        <dbReference type="ARBA" id="ARBA00005109"/>
    </source>
</evidence>
<comment type="catalytic activity">
    <reaction evidence="7">
        <text>3-hydroxy-2-methylpropanoate + NAD(+) = 2-methyl-3-oxopropanoate + NADH + H(+)</text>
        <dbReference type="Rhea" id="RHEA:17681"/>
        <dbReference type="ChEBI" id="CHEBI:11805"/>
        <dbReference type="ChEBI" id="CHEBI:15378"/>
        <dbReference type="ChEBI" id="CHEBI:57540"/>
        <dbReference type="ChEBI" id="CHEBI:57700"/>
        <dbReference type="ChEBI" id="CHEBI:57945"/>
        <dbReference type="EC" id="1.1.1.31"/>
    </reaction>
</comment>
<sequence>MAPLLDIRLGFIGLGAMGQPMARRLLDALPATGQLVVYDVATDAIDELASSYPGRVYKASSPGQVAERAEFIITMVPEGRHVELVYLGADTGLVSTDLSKHTLVDCSTIDMTTNRLVARQLRTRFPTAKFFDAPVSGGVIGAEKGTLAIFLGCAESDSSYESILGVLGILGKQIIPCGGPSLGLATKLSNNYLSGLIAIATSEALNMGMRAGLDPATLSRAFSAGTAQNAICDRFNPVPGVVADAPSSKGYAGGFKVQLMRKDFALAVELAKAVGAKLVLGDAGLNTYTAASNDPMCHNLDSRVVYRYLGGEENWQQQVYEKNGGTSAS</sequence>
<comment type="caution">
    <text evidence="11">The sequence shown here is derived from an EMBL/GenBank/DDBJ whole genome shotgun (WGS) entry which is preliminary data.</text>
</comment>
<dbReference type="InterPro" id="IPR008927">
    <property type="entry name" value="6-PGluconate_DH-like_C_sf"/>
</dbReference>
<dbReference type="Gene3D" id="3.40.50.720">
    <property type="entry name" value="NAD(P)-binding Rossmann-like Domain"/>
    <property type="match status" value="1"/>
</dbReference>
<comment type="similarity">
    <text evidence="2">Belongs to the HIBADH-related family. 3-hydroxyisobutyrate dehydrogenase subfamily.</text>
</comment>
<accession>A0A9N9VS13</accession>
<keyword evidence="4" id="KW-0101">Branched-chain amino acid catabolism</keyword>
<dbReference type="InterPro" id="IPR015815">
    <property type="entry name" value="HIBADH-related"/>
</dbReference>
<keyword evidence="12" id="KW-1185">Reference proteome</keyword>
<proteinExistence type="inferred from homology"/>
<evidence type="ECO:0000259" key="10">
    <source>
        <dbReference type="Pfam" id="PF14833"/>
    </source>
</evidence>
<dbReference type="GO" id="GO:0050661">
    <property type="term" value="F:NADP binding"/>
    <property type="evidence" value="ECO:0007669"/>
    <property type="project" value="InterPro"/>
</dbReference>
<dbReference type="EMBL" id="CABFNQ020000736">
    <property type="protein sequence ID" value="CAH0028726.1"/>
    <property type="molecule type" value="Genomic_DNA"/>
</dbReference>
<dbReference type="PROSITE" id="PS00895">
    <property type="entry name" value="3_HYDROXYISOBUT_DH"/>
    <property type="match status" value="1"/>
</dbReference>
<dbReference type="SUPFAM" id="SSF48179">
    <property type="entry name" value="6-phosphogluconate dehydrogenase C-terminal domain-like"/>
    <property type="match status" value="1"/>
</dbReference>
<dbReference type="GO" id="GO:0005739">
    <property type="term" value="C:mitochondrion"/>
    <property type="evidence" value="ECO:0007669"/>
    <property type="project" value="TreeGrafter"/>
</dbReference>
<keyword evidence="5" id="KW-0560">Oxidoreductase</keyword>
<keyword evidence="6" id="KW-0520">NAD</keyword>
<evidence type="ECO:0000313" key="12">
    <source>
        <dbReference type="Proteomes" id="UP000696573"/>
    </source>
</evidence>
<dbReference type="Pfam" id="PF03446">
    <property type="entry name" value="NAD_binding_2"/>
    <property type="match status" value="1"/>
</dbReference>
<dbReference type="InterPro" id="IPR036291">
    <property type="entry name" value="NAD(P)-bd_dom_sf"/>
</dbReference>
<reference evidence="11" key="1">
    <citation type="submission" date="2021-10" db="EMBL/GenBank/DDBJ databases">
        <authorList>
            <person name="Piombo E."/>
        </authorList>
    </citation>
    <scope>NUCLEOTIDE SEQUENCE</scope>
</reference>
<dbReference type="InterPro" id="IPR002204">
    <property type="entry name" value="3-OH-isobutyrate_DH-rel_CS"/>
</dbReference>
<evidence type="ECO:0000256" key="3">
    <source>
        <dbReference type="ARBA" id="ARBA00012991"/>
    </source>
</evidence>
<dbReference type="EC" id="1.1.1.31" evidence="3"/>
<dbReference type="GO" id="GO:0008442">
    <property type="term" value="F:3-hydroxyisobutyrate dehydrogenase activity"/>
    <property type="evidence" value="ECO:0007669"/>
    <property type="project" value="UniProtKB-EC"/>
</dbReference>
<dbReference type="InterPro" id="IPR029154">
    <property type="entry name" value="HIBADH-like_NADP-bd"/>
</dbReference>
<dbReference type="Pfam" id="PF14833">
    <property type="entry name" value="NAD_binding_11"/>
    <property type="match status" value="1"/>
</dbReference>
<dbReference type="GO" id="GO:0006574">
    <property type="term" value="P:L-valine catabolic process"/>
    <property type="evidence" value="ECO:0007669"/>
    <property type="project" value="TreeGrafter"/>
</dbReference>
<organism evidence="11 12">
    <name type="scientific">Clonostachys rhizophaga</name>
    <dbReference type="NCBI Taxonomy" id="160324"/>
    <lineage>
        <taxon>Eukaryota</taxon>
        <taxon>Fungi</taxon>
        <taxon>Dikarya</taxon>
        <taxon>Ascomycota</taxon>
        <taxon>Pezizomycotina</taxon>
        <taxon>Sordariomycetes</taxon>
        <taxon>Hypocreomycetidae</taxon>
        <taxon>Hypocreales</taxon>
        <taxon>Bionectriaceae</taxon>
        <taxon>Clonostachys</taxon>
    </lineage>
</organism>
<feature type="active site" evidence="8">
    <location>
        <position position="187"/>
    </location>
</feature>
<dbReference type="AlphaFoldDB" id="A0A9N9VS13"/>
<dbReference type="GO" id="GO:0051287">
    <property type="term" value="F:NAD binding"/>
    <property type="evidence" value="ECO:0007669"/>
    <property type="project" value="InterPro"/>
</dbReference>
<evidence type="ECO:0000313" key="11">
    <source>
        <dbReference type="EMBL" id="CAH0028726.1"/>
    </source>
</evidence>
<evidence type="ECO:0000259" key="9">
    <source>
        <dbReference type="Pfam" id="PF03446"/>
    </source>
</evidence>
<dbReference type="InterPro" id="IPR013328">
    <property type="entry name" value="6PGD_dom2"/>
</dbReference>
<evidence type="ECO:0000256" key="5">
    <source>
        <dbReference type="ARBA" id="ARBA00023002"/>
    </source>
</evidence>
<dbReference type="PANTHER" id="PTHR22981">
    <property type="entry name" value="3-HYDROXYISOBUTYRATE DEHYDROGENASE-RELATED"/>
    <property type="match status" value="1"/>
</dbReference>
<dbReference type="Proteomes" id="UP000696573">
    <property type="component" value="Unassembled WGS sequence"/>
</dbReference>
<dbReference type="SUPFAM" id="SSF51735">
    <property type="entry name" value="NAD(P)-binding Rossmann-fold domains"/>
    <property type="match status" value="1"/>
</dbReference>